<dbReference type="EMBL" id="CAJNOE010000088">
    <property type="protein sequence ID" value="CAF0890344.1"/>
    <property type="molecule type" value="Genomic_DNA"/>
</dbReference>
<dbReference type="EMBL" id="CAJOBB010000157">
    <property type="protein sequence ID" value="CAF3589363.1"/>
    <property type="molecule type" value="Genomic_DNA"/>
</dbReference>
<dbReference type="AlphaFoldDB" id="A0A813YXY0"/>
<name>A0A813YXY0_9BILA</name>
<evidence type="ECO:0000313" key="1">
    <source>
        <dbReference type="EMBL" id="CAF0890344.1"/>
    </source>
</evidence>
<sequence>MASNTAGKTADSVTSDTPLQSIIETPLTDSLINGIFQQQNNDGSFSATAHLGQLFNVDFEHIKRDLLAKGLDPSISDEILRLISTASILFYILYHSQKTNFPIDLNAIKQYVSKAREELEGFSLKDDPIMQTYIEKGELAVNYVINIREKYADICNQIKLSQPTWEYYVQHLMGLDKEQQ</sequence>
<proteinExistence type="predicted"/>
<protein>
    <submittedName>
        <fullName evidence="1">Uncharacterized protein</fullName>
    </submittedName>
</protein>
<dbReference type="Proteomes" id="UP000663860">
    <property type="component" value="Unassembled WGS sequence"/>
</dbReference>
<evidence type="ECO:0000313" key="3">
    <source>
        <dbReference type="Proteomes" id="UP000663860"/>
    </source>
</evidence>
<reference evidence="1" key="1">
    <citation type="submission" date="2021-02" db="EMBL/GenBank/DDBJ databases">
        <authorList>
            <person name="Nowell W R."/>
        </authorList>
    </citation>
    <scope>NUCLEOTIDE SEQUENCE</scope>
</reference>
<organism evidence="1 3">
    <name type="scientific">Adineta steineri</name>
    <dbReference type="NCBI Taxonomy" id="433720"/>
    <lineage>
        <taxon>Eukaryota</taxon>
        <taxon>Metazoa</taxon>
        <taxon>Spiralia</taxon>
        <taxon>Gnathifera</taxon>
        <taxon>Rotifera</taxon>
        <taxon>Eurotatoria</taxon>
        <taxon>Bdelloidea</taxon>
        <taxon>Adinetida</taxon>
        <taxon>Adinetidae</taxon>
        <taxon>Adineta</taxon>
    </lineage>
</organism>
<accession>A0A813YXY0</accession>
<evidence type="ECO:0000313" key="2">
    <source>
        <dbReference type="EMBL" id="CAF3589363.1"/>
    </source>
</evidence>
<dbReference type="Proteomes" id="UP000663868">
    <property type="component" value="Unassembled WGS sequence"/>
</dbReference>
<gene>
    <name evidence="1" type="ORF">IZO911_LOCUS11684</name>
    <name evidence="2" type="ORF">KXQ929_LOCUS4539</name>
</gene>
<comment type="caution">
    <text evidence="1">The sequence shown here is derived from an EMBL/GenBank/DDBJ whole genome shotgun (WGS) entry which is preliminary data.</text>
</comment>